<dbReference type="EMBL" id="SMLA01000043">
    <property type="protein sequence ID" value="TDD84557.1"/>
    <property type="molecule type" value="Genomic_DNA"/>
</dbReference>
<evidence type="ECO:0000313" key="1">
    <source>
        <dbReference type="EMBL" id="TDD84557.1"/>
    </source>
</evidence>
<comment type="caution">
    <text evidence="1">The sequence shown here is derived from an EMBL/GenBank/DDBJ whole genome shotgun (WGS) entry which is preliminary data.</text>
</comment>
<dbReference type="Proteomes" id="UP000294723">
    <property type="component" value="Unassembled WGS sequence"/>
</dbReference>
<name>A0A4V2YWA0_9PSEU</name>
<dbReference type="AlphaFoldDB" id="A0A4V2YWA0"/>
<reference evidence="1 2" key="1">
    <citation type="submission" date="2019-03" db="EMBL/GenBank/DDBJ databases">
        <title>Draft genome sequences of novel Actinobacteria.</title>
        <authorList>
            <person name="Sahin N."/>
            <person name="Ay H."/>
            <person name="Saygin H."/>
        </authorList>
    </citation>
    <scope>NUCLEOTIDE SEQUENCE [LARGE SCALE GENOMIC DNA]</scope>
    <source>
        <strain evidence="1 2">5K548</strain>
    </source>
</reference>
<sequence>MPRPVGRHRGIPLDFPDSIDVGEHCPDSILATVHPSPVLRATDREAACREFRDDLRAVGEALG</sequence>
<keyword evidence="2" id="KW-1185">Reference proteome</keyword>
<evidence type="ECO:0000313" key="2">
    <source>
        <dbReference type="Proteomes" id="UP000294723"/>
    </source>
</evidence>
<accession>A0A4V2YWA0</accession>
<protein>
    <submittedName>
        <fullName evidence="1">Uncharacterized protein</fullName>
    </submittedName>
</protein>
<dbReference type="RefSeq" id="WP_132685210.1">
    <property type="nucleotide sequence ID" value="NZ_SMLA01000043.1"/>
</dbReference>
<gene>
    <name evidence="1" type="ORF">E1202_22995</name>
</gene>
<organism evidence="1 2">
    <name type="scientific">Saccharopolyspora karakumensis</name>
    <dbReference type="NCBI Taxonomy" id="2530386"/>
    <lineage>
        <taxon>Bacteria</taxon>
        <taxon>Bacillati</taxon>
        <taxon>Actinomycetota</taxon>
        <taxon>Actinomycetes</taxon>
        <taxon>Pseudonocardiales</taxon>
        <taxon>Pseudonocardiaceae</taxon>
        <taxon>Saccharopolyspora</taxon>
    </lineage>
</organism>
<proteinExistence type="predicted"/>